<dbReference type="InterPro" id="IPR008979">
    <property type="entry name" value="Galactose-bd-like_sf"/>
</dbReference>
<dbReference type="Gene3D" id="2.170.300.10">
    <property type="entry name" value="Tie2 ligand-binding domain superfamily"/>
    <property type="match status" value="1"/>
</dbReference>
<sequence length="245" mass="26495">MMNFALNKSANQSTTLTYNGFNWTADKAVDGNTDGFNPDISMTCSATAFNISFANHTWEVDIGFPIIAKTITVYGRTDQVDNQLHGVTLYLGNTSGPWNYGQELSSIHNHYMQYVFKPDNDIARFVSLKRLGCILVICEVTVEGACIHGTYGSGCKETCGNCYNGNISCLKTDGNCTEGCTMGWHGAICKSKCETGSYGFNCNETCGHCLKGNNNCSDTNGQCNGGCQPGWTGETCKSAKVSIFI</sequence>
<dbReference type="InterPro" id="IPR042635">
    <property type="entry name" value="MEGF10/SREC1/2-like"/>
</dbReference>
<dbReference type="AlphaFoldDB" id="A0ABD3X100"/>
<dbReference type="SUPFAM" id="SSF57184">
    <property type="entry name" value="Growth factor receptor domain"/>
    <property type="match status" value="1"/>
</dbReference>
<dbReference type="PANTHER" id="PTHR24043:SF8">
    <property type="entry name" value="EGF-LIKE DOMAIN-CONTAINING PROTEIN"/>
    <property type="match status" value="1"/>
</dbReference>
<dbReference type="EMBL" id="JBJQND010000004">
    <property type="protein sequence ID" value="KAL3879919.1"/>
    <property type="molecule type" value="Genomic_DNA"/>
</dbReference>
<evidence type="ECO:0000313" key="2">
    <source>
        <dbReference type="EMBL" id="KAL3879919.1"/>
    </source>
</evidence>
<name>A0ABD3X100_SINWO</name>
<protein>
    <submittedName>
        <fullName evidence="2">Uncharacterized protein</fullName>
    </submittedName>
</protein>
<organism evidence="2 3">
    <name type="scientific">Sinanodonta woodiana</name>
    <name type="common">Chinese pond mussel</name>
    <name type="synonym">Anodonta woodiana</name>
    <dbReference type="NCBI Taxonomy" id="1069815"/>
    <lineage>
        <taxon>Eukaryota</taxon>
        <taxon>Metazoa</taxon>
        <taxon>Spiralia</taxon>
        <taxon>Lophotrochozoa</taxon>
        <taxon>Mollusca</taxon>
        <taxon>Bivalvia</taxon>
        <taxon>Autobranchia</taxon>
        <taxon>Heteroconchia</taxon>
        <taxon>Palaeoheterodonta</taxon>
        <taxon>Unionida</taxon>
        <taxon>Unionoidea</taxon>
        <taxon>Unionidae</taxon>
        <taxon>Unioninae</taxon>
        <taxon>Sinanodonta</taxon>
    </lineage>
</organism>
<dbReference type="SUPFAM" id="SSF49785">
    <property type="entry name" value="Galactose-binding domain-like"/>
    <property type="match status" value="1"/>
</dbReference>
<evidence type="ECO:0000256" key="1">
    <source>
        <dbReference type="ARBA" id="ARBA00022536"/>
    </source>
</evidence>
<reference evidence="2 3" key="1">
    <citation type="submission" date="2024-11" db="EMBL/GenBank/DDBJ databases">
        <title>Chromosome-level genome assembly of the freshwater bivalve Anodonta woodiana.</title>
        <authorList>
            <person name="Chen X."/>
        </authorList>
    </citation>
    <scope>NUCLEOTIDE SEQUENCE [LARGE SCALE GENOMIC DNA]</scope>
    <source>
        <strain evidence="2">MN2024</strain>
        <tissue evidence="2">Gills</tissue>
    </source>
</reference>
<dbReference type="Proteomes" id="UP001634394">
    <property type="component" value="Unassembled WGS sequence"/>
</dbReference>
<gene>
    <name evidence="2" type="ORF">ACJMK2_032195</name>
</gene>
<dbReference type="InterPro" id="IPR009030">
    <property type="entry name" value="Growth_fac_rcpt_cys_sf"/>
</dbReference>
<evidence type="ECO:0000313" key="3">
    <source>
        <dbReference type="Proteomes" id="UP001634394"/>
    </source>
</evidence>
<keyword evidence="1" id="KW-0245">EGF-like domain</keyword>
<dbReference type="Gene3D" id="2.60.120.260">
    <property type="entry name" value="Galactose-binding domain-like"/>
    <property type="match status" value="1"/>
</dbReference>
<proteinExistence type="predicted"/>
<keyword evidence="3" id="KW-1185">Reference proteome</keyword>
<accession>A0ABD3X100</accession>
<dbReference type="PANTHER" id="PTHR24043">
    <property type="entry name" value="SCAVENGER RECEPTOR CLASS F"/>
    <property type="match status" value="1"/>
</dbReference>
<comment type="caution">
    <text evidence="2">The sequence shown here is derived from an EMBL/GenBank/DDBJ whole genome shotgun (WGS) entry which is preliminary data.</text>
</comment>